<dbReference type="InterPro" id="IPR004364">
    <property type="entry name" value="Aa-tRNA-synt_II"/>
</dbReference>
<dbReference type="Gene3D" id="3.30.930.10">
    <property type="entry name" value="Bira Bifunctional Protein, Domain 2"/>
    <property type="match status" value="1"/>
</dbReference>
<gene>
    <name evidence="5" type="ORF">CB5_LOCUS21817</name>
</gene>
<reference evidence="5" key="1">
    <citation type="submission" date="2020-07" db="EMBL/GenBank/DDBJ databases">
        <authorList>
            <person name="Lin J."/>
        </authorList>
    </citation>
    <scope>NUCLEOTIDE SEQUENCE</scope>
</reference>
<dbReference type="GO" id="GO:0004824">
    <property type="term" value="F:lysine-tRNA ligase activity"/>
    <property type="evidence" value="ECO:0007669"/>
    <property type="project" value="TreeGrafter"/>
</dbReference>
<dbReference type="PANTHER" id="PTHR42918">
    <property type="entry name" value="LYSYL-TRNA SYNTHETASE"/>
    <property type="match status" value="1"/>
</dbReference>
<keyword evidence="1" id="KW-0436">Ligase</keyword>
<accession>A0A6V7Q6X2</accession>
<dbReference type="InterPro" id="IPR006195">
    <property type="entry name" value="aa-tRNA-synth_II"/>
</dbReference>
<dbReference type="PROSITE" id="PS50862">
    <property type="entry name" value="AA_TRNA_LIGASE_II"/>
    <property type="match status" value="1"/>
</dbReference>
<protein>
    <recommendedName>
        <fullName evidence="4">Aminoacyl-transfer RNA synthetases class-II family profile domain-containing protein</fullName>
    </recommendedName>
</protein>
<keyword evidence="3" id="KW-0067">ATP-binding</keyword>
<evidence type="ECO:0000256" key="1">
    <source>
        <dbReference type="ARBA" id="ARBA00022598"/>
    </source>
</evidence>
<feature type="domain" description="Aminoacyl-transfer RNA synthetases class-II family profile" evidence="4">
    <location>
        <begin position="92"/>
        <end position="253"/>
    </location>
</feature>
<evidence type="ECO:0000256" key="2">
    <source>
        <dbReference type="ARBA" id="ARBA00022741"/>
    </source>
</evidence>
<evidence type="ECO:0000259" key="4">
    <source>
        <dbReference type="PROSITE" id="PS50862"/>
    </source>
</evidence>
<dbReference type="Pfam" id="PF00152">
    <property type="entry name" value="tRNA-synt_2"/>
    <property type="match status" value="2"/>
</dbReference>
<dbReference type="GO" id="GO:0000049">
    <property type="term" value="F:tRNA binding"/>
    <property type="evidence" value="ECO:0007669"/>
    <property type="project" value="TreeGrafter"/>
</dbReference>
<dbReference type="PANTHER" id="PTHR42918:SF15">
    <property type="entry name" value="LYSINE--TRNA LIGASE, CHLOROPLASTIC_MITOCHONDRIAL"/>
    <property type="match status" value="1"/>
</dbReference>
<name>A0A6V7Q6X2_ANACO</name>
<dbReference type="SUPFAM" id="SSF55681">
    <property type="entry name" value="Class II aaRS and biotin synthetases"/>
    <property type="match status" value="1"/>
</dbReference>
<organism evidence="5">
    <name type="scientific">Ananas comosus var. bracteatus</name>
    <name type="common">red pineapple</name>
    <dbReference type="NCBI Taxonomy" id="296719"/>
    <lineage>
        <taxon>Eukaryota</taxon>
        <taxon>Viridiplantae</taxon>
        <taxon>Streptophyta</taxon>
        <taxon>Embryophyta</taxon>
        <taxon>Tracheophyta</taxon>
        <taxon>Spermatophyta</taxon>
        <taxon>Magnoliopsida</taxon>
        <taxon>Liliopsida</taxon>
        <taxon>Poales</taxon>
        <taxon>Bromeliaceae</taxon>
        <taxon>Bromelioideae</taxon>
        <taxon>Ananas</taxon>
    </lineage>
</organism>
<sequence length="259" mass="29352">MLTHVKLLLPQPLNPSQLFNVLQGTKISLQRPWRRQSMHNLVKEATGVDFNEFGDNVEAAKKVAQGILRTKTEDKNDTLFGTCPSVGHVLNEVFETVVEPTLIQPTFVLDYPIEISPLAKPHRRCAGLTERFELFICGREIGNAFSELTDPIDQRSRFEEQIKQHNVKRSALTAESKSSEVKSGDDYAYDVALDEDFVTSLEYGMPRLQEWYDICGYLDLSFAVLLFRIGLGIDRLVMFLTNSASIRDVIAFPVLKIQQ</sequence>
<dbReference type="GO" id="GO:0005829">
    <property type="term" value="C:cytosol"/>
    <property type="evidence" value="ECO:0007669"/>
    <property type="project" value="TreeGrafter"/>
</dbReference>
<dbReference type="AlphaFoldDB" id="A0A6V7Q6X2"/>
<dbReference type="GO" id="GO:0005524">
    <property type="term" value="F:ATP binding"/>
    <property type="evidence" value="ECO:0007669"/>
    <property type="project" value="InterPro"/>
</dbReference>
<proteinExistence type="predicted"/>
<dbReference type="InterPro" id="IPR045864">
    <property type="entry name" value="aa-tRNA-synth_II/BPL/LPL"/>
</dbReference>
<evidence type="ECO:0000256" key="3">
    <source>
        <dbReference type="ARBA" id="ARBA00022840"/>
    </source>
</evidence>
<dbReference type="GO" id="GO:0006430">
    <property type="term" value="P:lysyl-tRNA aminoacylation"/>
    <property type="evidence" value="ECO:0007669"/>
    <property type="project" value="TreeGrafter"/>
</dbReference>
<dbReference type="GO" id="GO:0005739">
    <property type="term" value="C:mitochondrion"/>
    <property type="evidence" value="ECO:0007669"/>
    <property type="project" value="TreeGrafter"/>
</dbReference>
<keyword evidence="2" id="KW-0547">Nucleotide-binding</keyword>
<evidence type="ECO:0000313" key="5">
    <source>
        <dbReference type="EMBL" id="CAD1838606.1"/>
    </source>
</evidence>
<dbReference type="EMBL" id="LR862133">
    <property type="protein sequence ID" value="CAD1838606.1"/>
    <property type="molecule type" value="Genomic_DNA"/>
</dbReference>